<dbReference type="InterPro" id="IPR001753">
    <property type="entry name" value="Enoyl-CoA_hydra/iso"/>
</dbReference>
<name>A0A1I5GTS2_9ACTN</name>
<dbReference type="SUPFAM" id="SSF52096">
    <property type="entry name" value="ClpP/crotonase"/>
    <property type="match status" value="1"/>
</dbReference>
<dbReference type="PANTHER" id="PTHR43459:SF1">
    <property type="entry name" value="EG:BACN32G11.4 PROTEIN"/>
    <property type="match status" value="1"/>
</dbReference>
<dbReference type="Pfam" id="PF00378">
    <property type="entry name" value="ECH_1"/>
    <property type="match status" value="1"/>
</dbReference>
<sequence length="284" mass="32036">MAVDLAERWEGHLPPSPFEEYSRKYADFFEMRREDGIIEVRLHTGGGPYVHTHAAHNVWPRVWQEIGNDQENQVLIITGTGDRWMTGDPKGHNPAPASDLDPDLYYQRVYDGWKVVESFVANIDIPTIAAVNGPGVHTEFATLSDITLAAPDADFMDPHFWLGTAPGDGQALALQALMGPKRAAYHIYCAKPIPADKALEWGIVSDVLPRERLLDRAWEIARFIMRRPRFARWAAHNILSRPLKKAVAEDLGFHMPHQMLATLASKRVVPDPDLFNDSEARKLF</sequence>
<dbReference type="STRING" id="1993.SAMN04489713_105404"/>
<dbReference type="InterPro" id="IPR029045">
    <property type="entry name" value="ClpP/crotonase-like_dom_sf"/>
</dbReference>
<evidence type="ECO:0000313" key="2">
    <source>
        <dbReference type="Proteomes" id="UP000183413"/>
    </source>
</evidence>
<dbReference type="InParanoid" id="A0A1I5GTS2"/>
<dbReference type="CDD" id="cd06558">
    <property type="entry name" value="crotonase-like"/>
    <property type="match status" value="1"/>
</dbReference>
<dbReference type="eggNOG" id="COG1024">
    <property type="taxonomic scope" value="Bacteria"/>
</dbReference>
<dbReference type="EMBL" id="FOVH01000005">
    <property type="protein sequence ID" value="SFO39415.1"/>
    <property type="molecule type" value="Genomic_DNA"/>
</dbReference>
<dbReference type="PANTHER" id="PTHR43459">
    <property type="entry name" value="ENOYL-COA HYDRATASE"/>
    <property type="match status" value="1"/>
</dbReference>
<organism evidence="1 2">
    <name type="scientific">Actinomadura madurae</name>
    <dbReference type="NCBI Taxonomy" id="1993"/>
    <lineage>
        <taxon>Bacteria</taxon>
        <taxon>Bacillati</taxon>
        <taxon>Actinomycetota</taxon>
        <taxon>Actinomycetes</taxon>
        <taxon>Streptosporangiales</taxon>
        <taxon>Thermomonosporaceae</taxon>
        <taxon>Actinomadura</taxon>
    </lineage>
</organism>
<gene>
    <name evidence="1" type="ORF">SAMN04489713_105404</name>
</gene>
<reference evidence="1 2" key="1">
    <citation type="submission" date="2016-10" db="EMBL/GenBank/DDBJ databases">
        <authorList>
            <person name="de Groot N.N."/>
        </authorList>
    </citation>
    <scope>NUCLEOTIDE SEQUENCE [LARGE SCALE GENOMIC DNA]</scope>
    <source>
        <strain evidence="1 2">DSM 43067</strain>
    </source>
</reference>
<dbReference type="AlphaFoldDB" id="A0A1I5GTS2"/>
<evidence type="ECO:0000313" key="1">
    <source>
        <dbReference type="EMBL" id="SFO39415.1"/>
    </source>
</evidence>
<proteinExistence type="predicted"/>
<dbReference type="GeneID" id="99652308"/>
<protein>
    <submittedName>
        <fullName evidence="1">Enoyl-CoA hydratase/carnithine racemase</fullName>
    </submittedName>
</protein>
<dbReference type="OrthoDB" id="9807606at2"/>
<dbReference type="Gene3D" id="3.90.226.10">
    <property type="entry name" value="2-enoyl-CoA Hydratase, Chain A, domain 1"/>
    <property type="match status" value="1"/>
</dbReference>
<keyword evidence="2" id="KW-1185">Reference proteome</keyword>
<dbReference type="GO" id="GO:0003824">
    <property type="term" value="F:catalytic activity"/>
    <property type="evidence" value="ECO:0007669"/>
    <property type="project" value="UniProtKB-ARBA"/>
</dbReference>
<accession>A0A1I5GTS2</accession>
<dbReference type="RefSeq" id="WP_021599663.1">
    <property type="nucleotide sequence ID" value="NZ_CP083237.1"/>
</dbReference>
<dbReference type="Proteomes" id="UP000183413">
    <property type="component" value="Unassembled WGS sequence"/>
</dbReference>